<evidence type="ECO:0000313" key="4">
    <source>
        <dbReference type="Proteomes" id="UP000230869"/>
    </source>
</evidence>
<gene>
    <name evidence="3" type="ORF">COV49_04170</name>
</gene>
<reference evidence="3 4" key="1">
    <citation type="submission" date="2017-09" db="EMBL/GenBank/DDBJ databases">
        <title>Depth-based differentiation of microbial function through sediment-hosted aquifers and enrichment of novel symbionts in the deep terrestrial subsurface.</title>
        <authorList>
            <person name="Probst A.J."/>
            <person name="Ladd B."/>
            <person name="Jarett J.K."/>
            <person name="Geller-Mcgrath D.E."/>
            <person name="Sieber C.M."/>
            <person name="Emerson J.B."/>
            <person name="Anantharaman K."/>
            <person name="Thomas B.C."/>
            <person name="Malmstrom R."/>
            <person name="Stieglmeier M."/>
            <person name="Klingl A."/>
            <person name="Woyke T."/>
            <person name="Ryan C.M."/>
            <person name="Banfield J.F."/>
        </authorList>
    </citation>
    <scope>NUCLEOTIDE SEQUENCE [LARGE SCALE GENOMIC DNA]</scope>
    <source>
        <strain evidence="3">CG11_big_fil_rev_8_21_14_0_20_39_10</strain>
    </source>
</reference>
<proteinExistence type="predicted"/>
<keyword evidence="1" id="KW-1133">Transmembrane helix</keyword>
<evidence type="ECO:0008006" key="5">
    <source>
        <dbReference type="Google" id="ProtNLM"/>
    </source>
</evidence>
<dbReference type="AlphaFoldDB" id="A0A2M6K808"/>
<name>A0A2M6K808_9BACT</name>
<feature type="signal peptide" evidence="2">
    <location>
        <begin position="1"/>
        <end position="31"/>
    </location>
</feature>
<keyword evidence="1" id="KW-0812">Transmembrane</keyword>
<dbReference type="InterPro" id="IPR043993">
    <property type="entry name" value="T4SS_pilin"/>
</dbReference>
<sequence length="133" mass="14036">MRKKLFKNLVCLAMISFLFMSAMAVALPAQADDLNPWGDVGEDTIQDTIGLGDKDPREIAAAVINVILGFLGIVAVIIILIGGFKWMTAGGNEDKTTEARNLITAGIIGLVIILASFAIAKFVLNAIMGATVS</sequence>
<organism evidence="3 4">
    <name type="scientific">Candidatus Falkowbacteria bacterium CG11_big_fil_rev_8_21_14_0_20_39_10</name>
    <dbReference type="NCBI Taxonomy" id="1974570"/>
    <lineage>
        <taxon>Bacteria</taxon>
        <taxon>Candidatus Falkowiibacteriota</taxon>
    </lineage>
</organism>
<feature type="transmembrane region" description="Helical" evidence="1">
    <location>
        <begin position="59"/>
        <end position="81"/>
    </location>
</feature>
<evidence type="ECO:0000256" key="2">
    <source>
        <dbReference type="SAM" id="SignalP"/>
    </source>
</evidence>
<evidence type="ECO:0000313" key="3">
    <source>
        <dbReference type="EMBL" id="PIR12804.1"/>
    </source>
</evidence>
<evidence type="ECO:0000256" key="1">
    <source>
        <dbReference type="SAM" id="Phobius"/>
    </source>
</evidence>
<dbReference type="Proteomes" id="UP000230869">
    <property type="component" value="Unassembled WGS sequence"/>
</dbReference>
<keyword evidence="1" id="KW-0472">Membrane</keyword>
<dbReference type="EMBL" id="PCWW01000070">
    <property type="protein sequence ID" value="PIR12804.1"/>
    <property type="molecule type" value="Genomic_DNA"/>
</dbReference>
<dbReference type="Pfam" id="PF18895">
    <property type="entry name" value="T4SS_pilin"/>
    <property type="match status" value="1"/>
</dbReference>
<comment type="caution">
    <text evidence="3">The sequence shown here is derived from an EMBL/GenBank/DDBJ whole genome shotgun (WGS) entry which is preliminary data.</text>
</comment>
<feature type="transmembrane region" description="Helical" evidence="1">
    <location>
        <begin position="102"/>
        <end position="124"/>
    </location>
</feature>
<protein>
    <recommendedName>
        <fullName evidence="5">DUF4134 domain-containing protein</fullName>
    </recommendedName>
</protein>
<accession>A0A2M6K808</accession>
<feature type="chain" id="PRO_5014902113" description="DUF4134 domain-containing protein" evidence="2">
    <location>
        <begin position="32"/>
        <end position="133"/>
    </location>
</feature>
<keyword evidence="2" id="KW-0732">Signal</keyword>